<dbReference type="AlphaFoldDB" id="A0A919CIN4"/>
<dbReference type="Pfam" id="PF13336">
    <property type="entry name" value="AcetylCoA_hyd_C"/>
    <property type="match status" value="1"/>
</dbReference>
<evidence type="ECO:0000313" key="2">
    <source>
        <dbReference type="EMBL" id="GHD29351.1"/>
    </source>
</evidence>
<comment type="caution">
    <text evidence="2">The sequence shown here is derived from an EMBL/GenBank/DDBJ whole genome shotgun (WGS) entry which is preliminary data.</text>
</comment>
<dbReference type="Gene3D" id="3.40.1080.10">
    <property type="entry name" value="Glutaconate Coenzyme A-transferase"/>
    <property type="match status" value="1"/>
</dbReference>
<gene>
    <name evidence="2" type="ORF">GCM10007053_09670</name>
</gene>
<reference evidence="2" key="1">
    <citation type="journal article" date="2014" name="Int. J. Syst. Evol. Microbiol.">
        <title>Complete genome sequence of Corynebacterium casei LMG S-19264T (=DSM 44701T), isolated from a smear-ripened cheese.</title>
        <authorList>
            <consortium name="US DOE Joint Genome Institute (JGI-PGF)"/>
            <person name="Walter F."/>
            <person name="Albersmeier A."/>
            <person name="Kalinowski J."/>
            <person name="Ruckert C."/>
        </authorList>
    </citation>
    <scope>NUCLEOTIDE SEQUENCE</scope>
    <source>
        <strain evidence="2">KCTC 23430</strain>
    </source>
</reference>
<dbReference type="EMBL" id="BMYM01000001">
    <property type="protein sequence ID" value="GHD29351.1"/>
    <property type="molecule type" value="Genomic_DNA"/>
</dbReference>
<dbReference type="Gene3D" id="3.30.750.70">
    <property type="entry name" value="4-hydroxybutyrate coenzyme like domains"/>
    <property type="match status" value="1"/>
</dbReference>
<evidence type="ECO:0000259" key="1">
    <source>
        <dbReference type="Pfam" id="PF13336"/>
    </source>
</evidence>
<dbReference type="InterPro" id="IPR026888">
    <property type="entry name" value="AcetylCoA_hyd_C"/>
</dbReference>
<reference evidence="2" key="2">
    <citation type="submission" date="2020-09" db="EMBL/GenBank/DDBJ databases">
        <authorList>
            <person name="Sun Q."/>
            <person name="Kim S."/>
        </authorList>
    </citation>
    <scope>NUCLEOTIDE SEQUENCE</scope>
    <source>
        <strain evidence="2">KCTC 23430</strain>
    </source>
</reference>
<dbReference type="InterPro" id="IPR046433">
    <property type="entry name" value="ActCoA_hydro"/>
</dbReference>
<evidence type="ECO:0000313" key="3">
    <source>
        <dbReference type="Proteomes" id="UP000644693"/>
    </source>
</evidence>
<dbReference type="InterPro" id="IPR037171">
    <property type="entry name" value="NagB/RpiA_transferase-like"/>
</dbReference>
<dbReference type="SUPFAM" id="SSF100950">
    <property type="entry name" value="NagB/RpiA/CoA transferase-like"/>
    <property type="match status" value="1"/>
</dbReference>
<dbReference type="PANTHER" id="PTHR21432">
    <property type="entry name" value="ACETYL-COA HYDROLASE-RELATED"/>
    <property type="match status" value="1"/>
</dbReference>
<sequence length="716" mass="78282">MAVFLDSVEQCVDQILAQVGKDLVVGAPLGLGKPVQLLNALYHRACNDPSISLRILTALSLERPEEGHDIEARLAGPIIERLFGDYESLAYMADLRANTLPPNITVSELYFKAGAMKGIASAQQNYISSNYTHIARDMVAAGMNVVLQLVAQDEHQRDKLSLSCNPDTAIDVLDQLQRERRGTFVAAAQVHPDLPFMGNDALVSADRFDVVVRNPDYDKALFAVPNAAVPERDYAAALHASSLIVDGGTLQIGIGSLGDAVAQACVLRHNDNDRYRDLLKALGNEAASSENGVSPFQKGLYASTEMFVYGMLVMMERGIIKRQVFDSLPLQQALNQGDISPRVDSRFYEWGLASGFIPPALDSASLTELKRWGVVPEGLSLFPTGKLGLGEQQLENRLDKPAVRDALLSAVDCAELCGGAVLHGGFFLGPRVFYKRLREMPDDQRALINMTSVLRTNQLLQDAPLYTAQRQQARFINTGMMVTLSGAVTSDALEDGTVISGVGGQYNFVAMAHDLPGAKSILCIRATRGEGDELRSNIIPSYGHTTIPRHLRDIVVTEYGVADLRGQTDAEVIKRLLAVADARFQSELMEHAKSTGKLERDYTLPTRCANNTPAALAAALDDARSEGYLPDYPFGTELTEREQTLAASLRRIKALSDEPTKFVGSIFRALLHQADAGEAEPFLQRIQLEHPETTREFLIQQLLLLDLEERGVLQAV</sequence>
<dbReference type="Gene3D" id="3.40.1080.20">
    <property type="entry name" value="Acetyl-CoA hydrolase/transferase C-terminal domain"/>
    <property type="match status" value="1"/>
</dbReference>
<name>A0A919CIN4_9GAMM</name>
<proteinExistence type="predicted"/>
<feature type="domain" description="Acetyl-CoA hydrolase/transferase C-terminal" evidence="1">
    <location>
        <begin position="431"/>
        <end position="592"/>
    </location>
</feature>
<dbReference type="GO" id="GO:0008775">
    <property type="term" value="F:acetate CoA-transferase activity"/>
    <property type="evidence" value="ECO:0007669"/>
    <property type="project" value="InterPro"/>
</dbReference>
<accession>A0A919CIN4</accession>
<dbReference type="Proteomes" id="UP000644693">
    <property type="component" value="Unassembled WGS sequence"/>
</dbReference>
<dbReference type="RefSeq" id="WP_189475630.1">
    <property type="nucleotide sequence ID" value="NZ_BMYM01000001.1"/>
</dbReference>
<keyword evidence="3" id="KW-1185">Reference proteome</keyword>
<protein>
    <recommendedName>
        <fullName evidence="1">Acetyl-CoA hydrolase/transferase C-terminal domain-containing protein</fullName>
    </recommendedName>
</protein>
<dbReference type="PANTHER" id="PTHR21432:SF20">
    <property type="entry name" value="ACETYL-COA HYDROLASE"/>
    <property type="match status" value="1"/>
</dbReference>
<dbReference type="InterPro" id="IPR038460">
    <property type="entry name" value="AcetylCoA_hyd_C_sf"/>
</dbReference>
<organism evidence="2 3">
    <name type="scientific">Parahalioglobus pacificus</name>
    <dbReference type="NCBI Taxonomy" id="930806"/>
    <lineage>
        <taxon>Bacteria</taxon>
        <taxon>Pseudomonadati</taxon>
        <taxon>Pseudomonadota</taxon>
        <taxon>Gammaproteobacteria</taxon>
        <taxon>Cellvibrionales</taxon>
        <taxon>Halieaceae</taxon>
        <taxon>Parahalioglobus</taxon>
    </lineage>
</organism>
<dbReference type="GO" id="GO:0006083">
    <property type="term" value="P:acetate metabolic process"/>
    <property type="evidence" value="ECO:0007669"/>
    <property type="project" value="InterPro"/>
</dbReference>